<sequence>MGIKDWDNDDQPAREVDLDWKSIVGDFDTIPVIDVGGIRSDVLKERQEVARHIEKLALESVSFTSRTMEYHSILLMAFSSMPRNSSLCHWRKKLEIYIENSPNFKGYTPVGASGKPGPDGKGNLRACRQA</sequence>
<protein>
    <submittedName>
        <fullName evidence="2">Uncharacterized protein</fullName>
    </submittedName>
</protein>
<comment type="caution">
    <text evidence="2">The sequence shown here is derived from an EMBL/GenBank/DDBJ whole genome shotgun (WGS) entry which is preliminary data.</text>
</comment>
<evidence type="ECO:0000256" key="1">
    <source>
        <dbReference type="SAM" id="MobiDB-lite"/>
    </source>
</evidence>
<reference evidence="2 3" key="1">
    <citation type="submission" date="2023-08" db="EMBL/GenBank/DDBJ databases">
        <title>Black Yeasts Isolated from many extreme environments.</title>
        <authorList>
            <person name="Coleine C."/>
            <person name="Stajich J.E."/>
            <person name="Selbmann L."/>
        </authorList>
    </citation>
    <scope>NUCLEOTIDE SEQUENCE [LARGE SCALE GENOMIC DNA]</scope>
    <source>
        <strain evidence="2 3">CCFEE 6328</strain>
    </source>
</reference>
<dbReference type="EMBL" id="JAVRRF010000028">
    <property type="protein sequence ID" value="KAK5052862.1"/>
    <property type="molecule type" value="Genomic_DNA"/>
</dbReference>
<organism evidence="2 3">
    <name type="scientific">Exophiala sideris</name>
    <dbReference type="NCBI Taxonomy" id="1016849"/>
    <lineage>
        <taxon>Eukaryota</taxon>
        <taxon>Fungi</taxon>
        <taxon>Dikarya</taxon>
        <taxon>Ascomycota</taxon>
        <taxon>Pezizomycotina</taxon>
        <taxon>Eurotiomycetes</taxon>
        <taxon>Chaetothyriomycetidae</taxon>
        <taxon>Chaetothyriales</taxon>
        <taxon>Herpotrichiellaceae</taxon>
        <taxon>Exophiala</taxon>
    </lineage>
</organism>
<evidence type="ECO:0000313" key="3">
    <source>
        <dbReference type="Proteomes" id="UP001345691"/>
    </source>
</evidence>
<dbReference type="Proteomes" id="UP001345691">
    <property type="component" value="Unassembled WGS sequence"/>
</dbReference>
<accession>A0ABR0IZK4</accession>
<gene>
    <name evidence="2" type="ORF">LTR69_009688</name>
</gene>
<proteinExistence type="predicted"/>
<feature type="region of interest" description="Disordered" evidence="1">
    <location>
        <begin position="108"/>
        <end position="130"/>
    </location>
</feature>
<keyword evidence="3" id="KW-1185">Reference proteome</keyword>
<name>A0ABR0IZK4_9EURO</name>
<evidence type="ECO:0000313" key="2">
    <source>
        <dbReference type="EMBL" id="KAK5052862.1"/>
    </source>
</evidence>